<protein>
    <submittedName>
        <fullName evidence="1">Uncharacterized protein</fullName>
    </submittedName>
</protein>
<organism evidence="1 2">
    <name type="scientific">Mesobacillus zeae</name>
    <dbReference type="NCBI Taxonomy" id="1917180"/>
    <lineage>
        <taxon>Bacteria</taxon>
        <taxon>Bacillati</taxon>
        <taxon>Bacillota</taxon>
        <taxon>Bacilli</taxon>
        <taxon>Bacillales</taxon>
        <taxon>Bacillaceae</taxon>
        <taxon>Mesobacillus</taxon>
    </lineage>
</organism>
<proteinExistence type="predicted"/>
<dbReference type="AlphaFoldDB" id="A0A398B7Z1"/>
<dbReference type="OrthoDB" id="150993at2"/>
<name>A0A398B7Z1_9BACI</name>
<dbReference type="EMBL" id="QWVT01000015">
    <property type="protein sequence ID" value="RID85604.1"/>
    <property type="molecule type" value="Genomic_DNA"/>
</dbReference>
<reference evidence="1 2" key="1">
    <citation type="submission" date="2018-08" db="EMBL/GenBank/DDBJ databases">
        <title>Bacillus jemisoniae sp. nov., Bacillus chryseoplanitiae sp. nov., Bacillus resnikiae sp. nov., and Bacillus frankliniae sp. nov., isolated from Viking spacecraft and associated surfaces.</title>
        <authorList>
            <person name="Seuylemezian A."/>
            <person name="Vaishampayan P."/>
        </authorList>
    </citation>
    <scope>NUCLEOTIDE SEQUENCE [LARGE SCALE GENOMIC DNA]</scope>
    <source>
        <strain evidence="1 2">JJ-247</strain>
    </source>
</reference>
<gene>
    <name evidence="1" type="ORF">D1970_08580</name>
</gene>
<comment type="caution">
    <text evidence="1">The sequence shown here is derived from an EMBL/GenBank/DDBJ whole genome shotgun (WGS) entry which is preliminary data.</text>
</comment>
<evidence type="ECO:0000313" key="2">
    <source>
        <dbReference type="Proteomes" id="UP000265816"/>
    </source>
</evidence>
<dbReference type="Proteomes" id="UP000265816">
    <property type="component" value="Unassembled WGS sequence"/>
</dbReference>
<keyword evidence="2" id="KW-1185">Reference proteome</keyword>
<sequence>MLFFLPFKKGDLSPYKGDKFILEGARRFTGDSEMRFQAKYVPGTNVFTAEQDSLEGWLTEHYCRQSGGISCSGGTYIIKSGDCRGPMRKSIRSSLCLYSRKLS</sequence>
<accession>A0A398B7Z1</accession>
<evidence type="ECO:0000313" key="1">
    <source>
        <dbReference type="EMBL" id="RID85604.1"/>
    </source>
</evidence>